<dbReference type="InterPro" id="IPR013784">
    <property type="entry name" value="Carb-bd-like_fold"/>
</dbReference>
<keyword evidence="2" id="KW-1185">Reference proteome</keyword>
<gene>
    <name evidence="1" type="ORF">DF185_18795</name>
</gene>
<evidence type="ECO:0000313" key="2">
    <source>
        <dbReference type="Proteomes" id="UP000248079"/>
    </source>
</evidence>
<dbReference type="Pfam" id="PF13620">
    <property type="entry name" value="CarboxypepD_reg"/>
    <property type="match status" value="1"/>
</dbReference>
<reference evidence="1 2" key="1">
    <citation type="submission" date="2018-05" db="EMBL/GenBank/DDBJ databases">
        <title>Marinifilum breve JC075T sp. nov., a marine bacterium isolated from Yongle Blue Hole in the South China Sea.</title>
        <authorList>
            <person name="Fu T."/>
        </authorList>
    </citation>
    <scope>NUCLEOTIDE SEQUENCE [LARGE SCALE GENOMIC DNA]</scope>
    <source>
        <strain evidence="1 2">JC075</strain>
    </source>
</reference>
<accession>A0A2V3ZS95</accession>
<evidence type="ECO:0000313" key="1">
    <source>
        <dbReference type="EMBL" id="PXX97071.1"/>
    </source>
</evidence>
<protein>
    <recommendedName>
        <fullName evidence="3">Carboxypeptidase regulatory-like domain-containing protein</fullName>
    </recommendedName>
</protein>
<organism evidence="1 2">
    <name type="scientific">Marinifilum breve</name>
    <dbReference type="NCBI Taxonomy" id="2184082"/>
    <lineage>
        <taxon>Bacteria</taxon>
        <taxon>Pseudomonadati</taxon>
        <taxon>Bacteroidota</taxon>
        <taxon>Bacteroidia</taxon>
        <taxon>Marinilabiliales</taxon>
        <taxon>Marinifilaceae</taxon>
    </lineage>
</organism>
<dbReference type="AlphaFoldDB" id="A0A2V3ZS95"/>
<proteinExistence type="predicted"/>
<name>A0A2V3ZS95_9BACT</name>
<dbReference type="GO" id="GO:0030246">
    <property type="term" value="F:carbohydrate binding"/>
    <property type="evidence" value="ECO:0007669"/>
    <property type="project" value="InterPro"/>
</dbReference>
<comment type="caution">
    <text evidence="1">The sequence shown here is derived from an EMBL/GenBank/DDBJ whole genome shotgun (WGS) entry which is preliminary data.</text>
</comment>
<dbReference type="Gene3D" id="2.60.40.1120">
    <property type="entry name" value="Carboxypeptidase-like, regulatory domain"/>
    <property type="match status" value="1"/>
</dbReference>
<sequence>MRKEEAIHQIKINPILKSHDMDKAQMRIFKQALRLQKFGAESSVLQNDTFYLKTHNKLLHLVSQLEELTIKQEIHKGKKAYYKQSHREQLENQCFQVANLLKSYGNFHEFIPFSSLKGFGKNQLYKYSGINLLINSEKLKGILDEYPDESKKARVGSALKEALMNSIAMFDDLLEDPKRNKKKLKRTGEKIQESLKQYQNLLNDVIIPYVKGKYAGENPKLVSRMESVLKYNKIPRRKISLAGTIKDEEGRPIHRPRLSVDKKKPMVKRGTKGNYFIKNLTSGQHNLVFTCKNYKTVKKAVMITNDSVYRLDVVMVAVNSEQ</sequence>
<evidence type="ECO:0008006" key="3">
    <source>
        <dbReference type="Google" id="ProtNLM"/>
    </source>
</evidence>
<dbReference type="Proteomes" id="UP000248079">
    <property type="component" value="Unassembled WGS sequence"/>
</dbReference>
<dbReference type="SUPFAM" id="SSF49452">
    <property type="entry name" value="Starch-binding domain-like"/>
    <property type="match status" value="1"/>
</dbReference>
<dbReference type="EMBL" id="QFLI01000010">
    <property type="protein sequence ID" value="PXX97071.1"/>
    <property type="molecule type" value="Genomic_DNA"/>
</dbReference>